<evidence type="ECO:0000256" key="2">
    <source>
        <dbReference type="ARBA" id="ARBA00023125"/>
    </source>
</evidence>
<proteinExistence type="predicted"/>
<protein>
    <submittedName>
        <fullName evidence="6">GntR family transcriptional regulator</fullName>
    </submittedName>
</protein>
<sequence length="300" mass="35251">MARTDERFREAYNALLNICSSKSEGDSLPSEAELSRTLDVSRTVIRSALSRLNEVGIIHWNGRQKLVMRQPADTDLIEVNLETISNEELERRFLNWILRFDVPPGTPLNVSELSRWFNVPAHALHEFLASLSRFSLVERRPKGGWKLLGFTREYAMELFELRTMIELNAISRLVKSPPEDPIWQKMDDLKQKHQELLAQINERYNDFSVLDEQFHSTIYSVNHNRFIVELQRVIALVFYYHYQWDKRDERERNEAAIHEHLKLINAIQSRDEQEALDAARDHLSTSRKTLLLSLKINNKQ</sequence>
<reference evidence="6 7" key="1">
    <citation type="submission" date="2019-04" db="EMBL/GenBank/DDBJ databases">
        <title>Natronospirillum operosus gen. nov., sp. nov., a haloalkaliphilic satellite isolated from decaying biomass of laboratory culture of cyanobacterium Geitlerinema sp. and proposal of Natronospirillaceae fam. nov. and Saccharospirillaceae fam. nov.</title>
        <authorList>
            <person name="Kevbrin V."/>
            <person name="Boltyanskaya Y."/>
            <person name="Koziaeva V."/>
            <person name="Grouzdev D.S."/>
            <person name="Park M."/>
            <person name="Cho J."/>
        </authorList>
    </citation>
    <scope>NUCLEOTIDE SEQUENCE [LARGE SCALE GENOMIC DNA]</scope>
    <source>
        <strain evidence="6 7">G-116</strain>
    </source>
</reference>
<keyword evidence="7" id="KW-1185">Reference proteome</keyword>
<evidence type="ECO:0000256" key="1">
    <source>
        <dbReference type="ARBA" id="ARBA00023015"/>
    </source>
</evidence>
<organism evidence="6 7">
    <name type="scientific">Natronospirillum operosum</name>
    <dbReference type="NCBI Taxonomy" id="2759953"/>
    <lineage>
        <taxon>Bacteria</taxon>
        <taxon>Pseudomonadati</taxon>
        <taxon>Pseudomonadota</taxon>
        <taxon>Gammaproteobacteria</taxon>
        <taxon>Oceanospirillales</taxon>
        <taxon>Natronospirillaceae</taxon>
        <taxon>Natronospirillum</taxon>
    </lineage>
</organism>
<dbReference type="AlphaFoldDB" id="A0A4Z0W7Q0"/>
<dbReference type="PRINTS" id="PR00035">
    <property type="entry name" value="HTHGNTR"/>
</dbReference>
<keyword evidence="2" id="KW-0238">DNA-binding</keyword>
<dbReference type="InterPro" id="IPR000524">
    <property type="entry name" value="Tscrpt_reg_HTH_GntR"/>
</dbReference>
<dbReference type="Pfam" id="PF07729">
    <property type="entry name" value="FCD"/>
    <property type="match status" value="1"/>
</dbReference>
<dbReference type="Pfam" id="PF00392">
    <property type="entry name" value="GntR"/>
    <property type="match status" value="1"/>
</dbReference>
<accession>A0A4Z0W7Q0</accession>
<dbReference type="Proteomes" id="UP000297475">
    <property type="component" value="Unassembled WGS sequence"/>
</dbReference>
<dbReference type="OrthoDB" id="9799812at2"/>
<dbReference type="SMART" id="SM00895">
    <property type="entry name" value="FCD"/>
    <property type="match status" value="1"/>
</dbReference>
<evidence type="ECO:0000259" key="4">
    <source>
        <dbReference type="SMART" id="SM00345"/>
    </source>
</evidence>
<gene>
    <name evidence="6" type="ORF">E4656_10225</name>
</gene>
<keyword evidence="3" id="KW-0804">Transcription</keyword>
<name>A0A4Z0W7Q0_9GAMM</name>
<dbReference type="GO" id="GO:0003677">
    <property type="term" value="F:DNA binding"/>
    <property type="evidence" value="ECO:0007669"/>
    <property type="project" value="UniProtKB-KW"/>
</dbReference>
<dbReference type="InterPro" id="IPR036390">
    <property type="entry name" value="WH_DNA-bd_sf"/>
</dbReference>
<dbReference type="Gene3D" id="1.20.120.530">
    <property type="entry name" value="GntR ligand-binding domain-like"/>
    <property type="match status" value="1"/>
</dbReference>
<feature type="domain" description="GntR C-terminal" evidence="5">
    <location>
        <begin position="157"/>
        <end position="285"/>
    </location>
</feature>
<dbReference type="InterPro" id="IPR008920">
    <property type="entry name" value="TF_FadR/GntR_C"/>
</dbReference>
<dbReference type="RefSeq" id="WP_135483126.1">
    <property type="nucleotide sequence ID" value="NZ_SRMF01000003.1"/>
</dbReference>
<evidence type="ECO:0000313" key="7">
    <source>
        <dbReference type="Proteomes" id="UP000297475"/>
    </source>
</evidence>
<evidence type="ECO:0000259" key="5">
    <source>
        <dbReference type="SMART" id="SM00895"/>
    </source>
</evidence>
<dbReference type="InterPro" id="IPR036388">
    <property type="entry name" value="WH-like_DNA-bd_sf"/>
</dbReference>
<feature type="domain" description="HTH gntR-type" evidence="4">
    <location>
        <begin position="11"/>
        <end position="68"/>
    </location>
</feature>
<evidence type="ECO:0000313" key="6">
    <source>
        <dbReference type="EMBL" id="TGG93417.1"/>
    </source>
</evidence>
<evidence type="ECO:0000256" key="3">
    <source>
        <dbReference type="ARBA" id="ARBA00023163"/>
    </source>
</evidence>
<dbReference type="SUPFAM" id="SSF48008">
    <property type="entry name" value="GntR ligand-binding domain-like"/>
    <property type="match status" value="1"/>
</dbReference>
<feature type="domain" description="HTH gntR-type" evidence="4">
    <location>
        <begin position="89"/>
        <end position="147"/>
    </location>
</feature>
<dbReference type="Gene3D" id="1.10.10.10">
    <property type="entry name" value="Winged helix-like DNA-binding domain superfamily/Winged helix DNA-binding domain"/>
    <property type="match status" value="2"/>
</dbReference>
<dbReference type="SMART" id="SM00345">
    <property type="entry name" value="HTH_GNTR"/>
    <property type="match status" value="2"/>
</dbReference>
<dbReference type="PANTHER" id="PTHR43537:SF51">
    <property type="entry name" value="HTH-TYPE TRANSCRIPTIONAL REGULATOR LGOR-RELATED"/>
    <property type="match status" value="1"/>
</dbReference>
<dbReference type="GO" id="GO:0003700">
    <property type="term" value="F:DNA-binding transcription factor activity"/>
    <property type="evidence" value="ECO:0007669"/>
    <property type="project" value="InterPro"/>
</dbReference>
<dbReference type="SUPFAM" id="SSF46785">
    <property type="entry name" value="Winged helix' DNA-binding domain"/>
    <property type="match status" value="2"/>
</dbReference>
<dbReference type="InterPro" id="IPR011711">
    <property type="entry name" value="GntR_C"/>
</dbReference>
<comment type="caution">
    <text evidence="6">The sequence shown here is derived from an EMBL/GenBank/DDBJ whole genome shotgun (WGS) entry which is preliminary data.</text>
</comment>
<dbReference type="PANTHER" id="PTHR43537">
    <property type="entry name" value="TRANSCRIPTIONAL REGULATOR, GNTR FAMILY"/>
    <property type="match status" value="1"/>
</dbReference>
<keyword evidence="1" id="KW-0805">Transcription regulation</keyword>
<dbReference type="EMBL" id="SRMF01000003">
    <property type="protein sequence ID" value="TGG93417.1"/>
    <property type="molecule type" value="Genomic_DNA"/>
</dbReference>